<keyword evidence="3" id="KW-0808">Transferase</keyword>
<dbReference type="STRING" id="903984.BCR21_05875"/>
<dbReference type="RefSeq" id="WP_069645615.1">
    <property type="nucleotide sequence ID" value="NZ_MIJZ01000012.1"/>
</dbReference>
<proteinExistence type="inferred from homology"/>
<evidence type="ECO:0000259" key="4">
    <source>
        <dbReference type="Pfam" id="PF00535"/>
    </source>
</evidence>
<dbReference type="Pfam" id="PF00535">
    <property type="entry name" value="Glycos_transf_2"/>
    <property type="match status" value="1"/>
</dbReference>
<accession>A0A1E5GGF5</accession>
<evidence type="ECO:0000313" key="6">
    <source>
        <dbReference type="Proteomes" id="UP000094068"/>
    </source>
</evidence>
<feature type="domain" description="Glycosyltransferase 2-like" evidence="4">
    <location>
        <begin position="6"/>
        <end position="171"/>
    </location>
</feature>
<evidence type="ECO:0000256" key="2">
    <source>
        <dbReference type="ARBA" id="ARBA00022676"/>
    </source>
</evidence>
<dbReference type="Gene3D" id="3.90.550.10">
    <property type="entry name" value="Spore Coat Polysaccharide Biosynthesis Protein SpsA, Chain A"/>
    <property type="match status" value="1"/>
</dbReference>
<gene>
    <name evidence="5" type="ORF">BCR21_05875</name>
</gene>
<dbReference type="PANTHER" id="PTHR43685">
    <property type="entry name" value="GLYCOSYLTRANSFERASE"/>
    <property type="match status" value="1"/>
</dbReference>
<dbReference type="InterPro" id="IPR001173">
    <property type="entry name" value="Glyco_trans_2-like"/>
</dbReference>
<evidence type="ECO:0000313" key="5">
    <source>
        <dbReference type="EMBL" id="OEG11759.1"/>
    </source>
</evidence>
<sequence>MREKVSVLMSVYNENLDWLKDAVESIINQTYTNFEFLIIVDNPFNFENINYLKEWTVKDSRVKVVINEQNIGLAESLNKAIALSEGDFIARIDADDIADKKRLERQLNKFKEQPTIDFISGNVDIIDDDGCLVREARTKEYNIEKLKKILPVVNVLVHPTWMVRRDVYEKLHGYRTFPAAEDYDFALRAIDSNVMIYHMKEKLGQYRIRNTSMGYDTALVSQIISKYIVELHKKRKAEGMDYYDIEHLNKILQIPEGEKIKYSKYIVELKIKNRGNFMKMLMTIFKASVNSKYFRREFIKMLYIQFALRVY</sequence>
<dbReference type="OrthoDB" id="9815829at2"/>
<evidence type="ECO:0000256" key="1">
    <source>
        <dbReference type="ARBA" id="ARBA00006739"/>
    </source>
</evidence>
<keyword evidence="2" id="KW-0328">Glycosyltransferase</keyword>
<organism evidence="5 6">
    <name type="scientific">Enterococcus ureasiticus</name>
    <dbReference type="NCBI Taxonomy" id="903984"/>
    <lineage>
        <taxon>Bacteria</taxon>
        <taxon>Bacillati</taxon>
        <taxon>Bacillota</taxon>
        <taxon>Bacilli</taxon>
        <taxon>Lactobacillales</taxon>
        <taxon>Enterococcaceae</taxon>
        <taxon>Enterococcus</taxon>
    </lineage>
</organism>
<name>A0A1E5GGF5_9ENTE</name>
<dbReference type="InterPro" id="IPR029044">
    <property type="entry name" value="Nucleotide-diphossugar_trans"/>
</dbReference>
<comment type="similarity">
    <text evidence="1">Belongs to the glycosyltransferase 2 family.</text>
</comment>
<dbReference type="SUPFAM" id="SSF53448">
    <property type="entry name" value="Nucleotide-diphospho-sugar transferases"/>
    <property type="match status" value="1"/>
</dbReference>
<protein>
    <recommendedName>
        <fullName evidence="4">Glycosyltransferase 2-like domain-containing protein</fullName>
    </recommendedName>
</protein>
<keyword evidence="6" id="KW-1185">Reference proteome</keyword>
<dbReference type="GO" id="GO:0016757">
    <property type="term" value="F:glycosyltransferase activity"/>
    <property type="evidence" value="ECO:0007669"/>
    <property type="project" value="UniProtKB-KW"/>
</dbReference>
<dbReference type="InterPro" id="IPR050834">
    <property type="entry name" value="Glycosyltransf_2"/>
</dbReference>
<dbReference type="PANTHER" id="PTHR43685:SF5">
    <property type="entry name" value="GLYCOSYLTRANSFERASE EPSE-RELATED"/>
    <property type="match status" value="1"/>
</dbReference>
<evidence type="ECO:0000256" key="3">
    <source>
        <dbReference type="ARBA" id="ARBA00022679"/>
    </source>
</evidence>
<reference evidence="6" key="1">
    <citation type="submission" date="2016-09" db="EMBL/GenBank/DDBJ databases">
        <authorList>
            <person name="Gulvik C.A."/>
        </authorList>
    </citation>
    <scope>NUCLEOTIDE SEQUENCE [LARGE SCALE GENOMIC DNA]</scope>
    <source>
        <strain evidence="6">DSM 23328</strain>
    </source>
</reference>
<comment type="caution">
    <text evidence="5">The sequence shown here is derived from an EMBL/GenBank/DDBJ whole genome shotgun (WGS) entry which is preliminary data.</text>
</comment>
<dbReference type="Proteomes" id="UP000094068">
    <property type="component" value="Unassembled WGS sequence"/>
</dbReference>
<dbReference type="EMBL" id="MIJZ01000012">
    <property type="protein sequence ID" value="OEG11759.1"/>
    <property type="molecule type" value="Genomic_DNA"/>
</dbReference>
<dbReference type="AlphaFoldDB" id="A0A1E5GGF5"/>